<evidence type="ECO:0000256" key="1">
    <source>
        <dbReference type="SAM" id="MobiDB-lite"/>
    </source>
</evidence>
<keyword evidence="3" id="KW-1185">Reference proteome</keyword>
<name>A0ABT1NLU0_9MICC</name>
<evidence type="ECO:0008006" key="4">
    <source>
        <dbReference type="Google" id="ProtNLM"/>
    </source>
</evidence>
<comment type="caution">
    <text evidence="2">The sequence shown here is derived from an EMBL/GenBank/DDBJ whole genome shotgun (WGS) entry which is preliminary data.</text>
</comment>
<evidence type="ECO:0000313" key="2">
    <source>
        <dbReference type="EMBL" id="MCQ1948664.1"/>
    </source>
</evidence>
<reference evidence="2 3" key="1">
    <citation type="submission" date="2022-07" db="EMBL/GenBank/DDBJ databases">
        <title>Novel species in genus Arthrobacter.</title>
        <authorList>
            <person name="Liu Y."/>
        </authorList>
    </citation>
    <scope>NUCLEOTIDE SEQUENCE [LARGE SCALE GENOMIC DNA]</scope>
    <source>
        <strain evidence="3">zg-Y859</strain>
    </source>
</reference>
<gene>
    <name evidence="2" type="ORF">NNX28_01815</name>
</gene>
<accession>A0ABT1NLU0</accession>
<feature type="region of interest" description="Disordered" evidence="1">
    <location>
        <begin position="1"/>
        <end position="28"/>
    </location>
</feature>
<sequence length="161" mass="16910">MTPARGEEAASRVPSGPNPASGSEPATAPGYFPRLLSAAAHVKHIASDSALDRFGLNQASFHLLECLASAAATEAELAEAEGQSETAIRVHLLKLQSSGYSVRDESGIWSVTDAGLKAIEWANLAQAETTLDDSQELRQALRSLISSLGLEQPDGGTQKKL</sequence>
<dbReference type="InterPro" id="IPR036390">
    <property type="entry name" value="WH_DNA-bd_sf"/>
</dbReference>
<dbReference type="RefSeq" id="WP_255864584.1">
    <property type="nucleotide sequence ID" value="NZ_CP104263.1"/>
</dbReference>
<dbReference type="InterPro" id="IPR036388">
    <property type="entry name" value="WH-like_DNA-bd_sf"/>
</dbReference>
<dbReference type="SUPFAM" id="SSF46785">
    <property type="entry name" value="Winged helix' DNA-binding domain"/>
    <property type="match status" value="1"/>
</dbReference>
<proteinExistence type="predicted"/>
<protein>
    <recommendedName>
        <fullName evidence="4">DNA-binding transcriptional regulator, MarR family</fullName>
    </recommendedName>
</protein>
<feature type="compositionally biased region" description="Basic and acidic residues" evidence="1">
    <location>
        <begin position="1"/>
        <end position="10"/>
    </location>
</feature>
<dbReference type="Gene3D" id="1.10.10.10">
    <property type="entry name" value="Winged helix-like DNA-binding domain superfamily/Winged helix DNA-binding domain"/>
    <property type="match status" value="1"/>
</dbReference>
<organism evidence="2 3">
    <name type="scientific">Arthrobacter jinronghuae</name>
    <dbReference type="NCBI Taxonomy" id="2964609"/>
    <lineage>
        <taxon>Bacteria</taxon>
        <taxon>Bacillati</taxon>
        <taxon>Actinomycetota</taxon>
        <taxon>Actinomycetes</taxon>
        <taxon>Micrococcales</taxon>
        <taxon>Micrococcaceae</taxon>
        <taxon>Arthrobacter</taxon>
    </lineage>
</organism>
<dbReference type="Proteomes" id="UP001206924">
    <property type="component" value="Unassembled WGS sequence"/>
</dbReference>
<dbReference type="EMBL" id="JANFLP010000001">
    <property type="protein sequence ID" value="MCQ1948664.1"/>
    <property type="molecule type" value="Genomic_DNA"/>
</dbReference>
<evidence type="ECO:0000313" key="3">
    <source>
        <dbReference type="Proteomes" id="UP001206924"/>
    </source>
</evidence>